<proteinExistence type="inferred from homology"/>
<dbReference type="GO" id="GO:0005730">
    <property type="term" value="C:nucleolus"/>
    <property type="evidence" value="ECO:0007669"/>
    <property type="project" value="UniProtKB-SubCell"/>
</dbReference>
<comment type="caution">
    <text evidence="7">The sequence shown here is derived from an EMBL/GenBank/DDBJ whole genome shotgun (WGS) entry which is preliminary data.</text>
</comment>
<gene>
    <name evidence="7" type="ORF">OTU49_005259</name>
</gene>
<evidence type="ECO:0000313" key="7">
    <source>
        <dbReference type="EMBL" id="KAK8735673.1"/>
    </source>
</evidence>
<feature type="region of interest" description="Disordered" evidence="6">
    <location>
        <begin position="117"/>
        <end position="137"/>
    </location>
</feature>
<protein>
    <recommendedName>
        <fullName evidence="3">Active regulator of SIRT1</fullName>
    </recommendedName>
    <alternativeName>
        <fullName evidence="5">40S ribosomal protein S19-binding protein 1</fullName>
    </alternativeName>
</protein>
<accession>A0AAW0WTM1</accession>
<evidence type="ECO:0000256" key="4">
    <source>
        <dbReference type="ARBA" id="ARBA00023242"/>
    </source>
</evidence>
<dbReference type="Proteomes" id="UP001445076">
    <property type="component" value="Unassembled WGS sequence"/>
</dbReference>
<dbReference type="PANTHER" id="PTHR31454">
    <property type="entry name" value="ACTIVE REGULATOR OF SIRT1"/>
    <property type="match status" value="1"/>
</dbReference>
<evidence type="ECO:0000256" key="2">
    <source>
        <dbReference type="ARBA" id="ARBA00007318"/>
    </source>
</evidence>
<dbReference type="Pfam" id="PF15684">
    <property type="entry name" value="AROS"/>
    <property type="match status" value="1"/>
</dbReference>
<evidence type="ECO:0000256" key="5">
    <source>
        <dbReference type="ARBA" id="ARBA00032748"/>
    </source>
</evidence>
<reference evidence="7" key="2">
    <citation type="submission" date="2024-01" db="EMBL/GenBank/DDBJ databases">
        <authorList>
            <person name="He J."/>
            <person name="Wang M."/>
            <person name="Zheng J."/>
            <person name="Liu Z."/>
        </authorList>
    </citation>
    <scope>NUCLEOTIDE SEQUENCE</scope>
    <source>
        <strain evidence="7">ZL_2023a</strain>
        <tissue evidence="7">Muscle</tissue>
    </source>
</reference>
<evidence type="ECO:0000256" key="6">
    <source>
        <dbReference type="SAM" id="MobiDB-lite"/>
    </source>
</evidence>
<dbReference type="PRINTS" id="PR02029">
    <property type="entry name" value="ACTREGSIRT1"/>
</dbReference>
<dbReference type="EMBL" id="JARKIK010000046">
    <property type="protein sequence ID" value="KAK8735673.1"/>
    <property type="molecule type" value="Genomic_DNA"/>
</dbReference>
<comment type="similarity">
    <text evidence="2">Belongs to the AROS family.</text>
</comment>
<comment type="subcellular location">
    <subcellularLocation>
        <location evidence="1">Nucleus</location>
        <location evidence="1">Nucleolus</location>
    </subcellularLocation>
</comment>
<reference evidence="7 8" key="1">
    <citation type="journal article" date="2024" name="BMC Genomics">
        <title>Genome assembly of redclaw crayfish (Cherax quadricarinatus) provides insights into its immune adaptation and hypoxia tolerance.</title>
        <authorList>
            <person name="Liu Z."/>
            <person name="Zheng J."/>
            <person name="Li H."/>
            <person name="Fang K."/>
            <person name="Wang S."/>
            <person name="He J."/>
            <person name="Zhou D."/>
            <person name="Weng S."/>
            <person name="Chi M."/>
            <person name="Gu Z."/>
            <person name="He J."/>
            <person name="Li F."/>
            <person name="Wang M."/>
        </authorList>
    </citation>
    <scope>NUCLEOTIDE SEQUENCE [LARGE SCALE GENOMIC DNA]</scope>
    <source>
        <strain evidence="7">ZL_2023a</strain>
    </source>
</reference>
<dbReference type="GO" id="GO:0019899">
    <property type="term" value="F:enzyme binding"/>
    <property type="evidence" value="ECO:0007669"/>
    <property type="project" value="TreeGrafter"/>
</dbReference>
<dbReference type="PANTHER" id="PTHR31454:SF2">
    <property type="entry name" value="ACTIVE REGULATOR OF SIRT1"/>
    <property type="match status" value="1"/>
</dbReference>
<feature type="compositionally biased region" description="Basic and acidic residues" evidence="6">
    <location>
        <begin position="117"/>
        <end position="126"/>
    </location>
</feature>
<sequence>MSWDLVHKGLELFDTDLAENSSWKADGSAKPMNVSTNRHGIKKAAKQKQKAQARRREVKAQLIQKQVTNAIAEYEKYAKIDCTNDNIKLLKKIDRKKAPNQYIEQVVNHHAKELERKGGVRDFDHQKKGKKRDMEETSVFTDEDFEKMNKEWLRLY</sequence>
<organism evidence="7 8">
    <name type="scientific">Cherax quadricarinatus</name>
    <name type="common">Australian red claw crayfish</name>
    <dbReference type="NCBI Taxonomy" id="27406"/>
    <lineage>
        <taxon>Eukaryota</taxon>
        <taxon>Metazoa</taxon>
        <taxon>Ecdysozoa</taxon>
        <taxon>Arthropoda</taxon>
        <taxon>Crustacea</taxon>
        <taxon>Multicrustacea</taxon>
        <taxon>Malacostraca</taxon>
        <taxon>Eumalacostraca</taxon>
        <taxon>Eucarida</taxon>
        <taxon>Decapoda</taxon>
        <taxon>Pleocyemata</taxon>
        <taxon>Astacidea</taxon>
        <taxon>Parastacoidea</taxon>
        <taxon>Parastacidae</taxon>
        <taxon>Cherax</taxon>
    </lineage>
</organism>
<dbReference type="InterPro" id="IPR023262">
    <property type="entry name" value="AROS"/>
</dbReference>
<dbReference type="AlphaFoldDB" id="A0AAW0WTM1"/>
<evidence type="ECO:0000313" key="8">
    <source>
        <dbReference type="Proteomes" id="UP001445076"/>
    </source>
</evidence>
<evidence type="ECO:0000256" key="3">
    <source>
        <dbReference type="ARBA" id="ARBA00016855"/>
    </source>
</evidence>
<dbReference type="EMBL" id="JARKIK010000046">
    <property type="protein sequence ID" value="KAK8735671.1"/>
    <property type="molecule type" value="Genomic_DNA"/>
</dbReference>
<keyword evidence="8" id="KW-1185">Reference proteome</keyword>
<name>A0AAW0WTM1_CHEQU</name>
<evidence type="ECO:0000256" key="1">
    <source>
        <dbReference type="ARBA" id="ARBA00004604"/>
    </source>
</evidence>
<keyword evidence="4" id="KW-0539">Nucleus</keyword>